<accession>J4GEJ1</accession>
<keyword evidence="11 14" id="KW-0503">Monooxygenase</keyword>
<evidence type="ECO:0008006" key="18">
    <source>
        <dbReference type="Google" id="ProtNLM"/>
    </source>
</evidence>
<evidence type="ECO:0000256" key="13">
    <source>
        <dbReference type="PIRSR" id="PIRSR602401-1"/>
    </source>
</evidence>
<dbReference type="GeneID" id="24100169"/>
<evidence type="ECO:0000256" key="9">
    <source>
        <dbReference type="ARBA" id="ARBA00023002"/>
    </source>
</evidence>
<dbReference type="InterPro" id="IPR002401">
    <property type="entry name" value="Cyt_P450_E_grp-I"/>
</dbReference>
<evidence type="ECO:0000256" key="11">
    <source>
        <dbReference type="ARBA" id="ARBA00023033"/>
    </source>
</evidence>
<evidence type="ECO:0000256" key="6">
    <source>
        <dbReference type="ARBA" id="ARBA00022692"/>
    </source>
</evidence>
<feature type="transmembrane region" description="Helical" evidence="15">
    <location>
        <begin position="28"/>
        <end position="45"/>
    </location>
</feature>
<evidence type="ECO:0000256" key="1">
    <source>
        <dbReference type="ARBA" id="ARBA00001971"/>
    </source>
</evidence>
<keyword evidence="10 13" id="KW-0408">Iron</keyword>
<protein>
    <recommendedName>
        <fullName evidence="18">Cytochrome P450</fullName>
    </recommendedName>
</protein>
<keyword evidence="12 15" id="KW-0472">Membrane</keyword>
<dbReference type="OrthoDB" id="2789670at2759"/>
<dbReference type="STRING" id="599839.J4GEJ1"/>
<dbReference type="RefSeq" id="XP_012184541.1">
    <property type="nucleotide sequence ID" value="XM_012329151.1"/>
</dbReference>
<dbReference type="InterPro" id="IPR050364">
    <property type="entry name" value="Cytochrome_P450_fung"/>
</dbReference>
<dbReference type="CDD" id="cd11065">
    <property type="entry name" value="CYP64-like"/>
    <property type="match status" value="1"/>
</dbReference>
<comment type="subcellular location">
    <subcellularLocation>
        <location evidence="2">Membrane</location>
        <topology evidence="2">Single-pass membrane protein</topology>
    </subcellularLocation>
</comment>
<dbReference type="GO" id="GO:0020037">
    <property type="term" value="F:heme binding"/>
    <property type="evidence" value="ECO:0007669"/>
    <property type="project" value="InterPro"/>
</dbReference>
<reference evidence="16 17" key="1">
    <citation type="journal article" date="2012" name="Appl. Environ. Microbiol.">
        <title>Short-read sequencing for genomic analysis of the brown rot fungus Fibroporia radiculosa.</title>
        <authorList>
            <person name="Tang J.D."/>
            <person name="Perkins A.D."/>
            <person name="Sonstegard T.S."/>
            <person name="Schroeder S.G."/>
            <person name="Burgess S.C."/>
            <person name="Diehl S.V."/>
        </authorList>
    </citation>
    <scope>NUCLEOTIDE SEQUENCE [LARGE SCALE GENOMIC DNA]</scope>
    <source>
        <strain evidence="16 17">TFFH 294</strain>
    </source>
</reference>
<keyword evidence="7 13" id="KW-0479">Metal-binding</keyword>
<evidence type="ECO:0000256" key="8">
    <source>
        <dbReference type="ARBA" id="ARBA00022989"/>
    </source>
</evidence>
<evidence type="ECO:0000256" key="2">
    <source>
        <dbReference type="ARBA" id="ARBA00004167"/>
    </source>
</evidence>
<dbReference type="PANTHER" id="PTHR46300">
    <property type="entry name" value="P450, PUTATIVE (EUROFUNG)-RELATED-RELATED"/>
    <property type="match status" value="1"/>
</dbReference>
<dbReference type="PANTHER" id="PTHR46300:SF7">
    <property type="entry name" value="P450, PUTATIVE (EUROFUNG)-RELATED"/>
    <property type="match status" value="1"/>
</dbReference>
<organism evidence="16 17">
    <name type="scientific">Fibroporia radiculosa</name>
    <dbReference type="NCBI Taxonomy" id="599839"/>
    <lineage>
        <taxon>Eukaryota</taxon>
        <taxon>Fungi</taxon>
        <taxon>Dikarya</taxon>
        <taxon>Basidiomycota</taxon>
        <taxon>Agaricomycotina</taxon>
        <taxon>Agaricomycetes</taxon>
        <taxon>Polyporales</taxon>
        <taxon>Fibroporiaceae</taxon>
        <taxon>Fibroporia</taxon>
    </lineage>
</organism>
<proteinExistence type="inferred from homology"/>
<dbReference type="GO" id="GO:0016705">
    <property type="term" value="F:oxidoreductase activity, acting on paired donors, with incorporation or reduction of molecular oxygen"/>
    <property type="evidence" value="ECO:0007669"/>
    <property type="project" value="InterPro"/>
</dbReference>
<comment type="similarity">
    <text evidence="4 14">Belongs to the cytochrome P450 family.</text>
</comment>
<evidence type="ECO:0000256" key="12">
    <source>
        <dbReference type="ARBA" id="ARBA00023136"/>
    </source>
</evidence>
<dbReference type="HOGENOM" id="CLU_001570_2_3_1"/>
<dbReference type="InterPro" id="IPR036396">
    <property type="entry name" value="Cyt_P450_sf"/>
</dbReference>
<dbReference type="Proteomes" id="UP000006352">
    <property type="component" value="Unassembled WGS sequence"/>
</dbReference>
<dbReference type="GO" id="GO:0004497">
    <property type="term" value="F:monooxygenase activity"/>
    <property type="evidence" value="ECO:0007669"/>
    <property type="project" value="UniProtKB-KW"/>
</dbReference>
<evidence type="ECO:0000256" key="3">
    <source>
        <dbReference type="ARBA" id="ARBA00005179"/>
    </source>
</evidence>
<keyword evidence="6 15" id="KW-0812">Transmembrane</keyword>
<dbReference type="GO" id="GO:0005506">
    <property type="term" value="F:iron ion binding"/>
    <property type="evidence" value="ECO:0007669"/>
    <property type="project" value="InterPro"/>
</dbReference>
<dbReference type="PROSITE" id="PS00086">
    <property type="entry name" value="CYTOCHROME_P450"/>
    <property type="match status" value="1"/>
</dbReference>
<dbReference type="InParanoid" id="J4GEJ1"/>
<dbReference type="AlphaFoldDB" id="J4GEJ1"/>
<evidence type="ECO:0000313" key="17">
    <source>
        <dbReference type="Proteomes" id="UP000006352"/>
    </source>
</evidence>
<keyword evidence="8 15" id="KW-1133">Transmembrane helix</keyword>
<evidence type="ECO:0000256" key="15">
    <source>
        <dbReference type="SAM" id="Phobius"/>
    </source>
</evidence>
<evidence type="ECO:0000256" key="10">
    <source>
        <dbReference type="ARBA" id="ARBA00023004"/>
    </source>
</evidence>
<dbReference type="GO" id="GO:0016020">
    <property type="term" value="C:membrane"/>
    <property type="evidence" value="ECO:0007669"/>
    <property type="project" value="UniProtKB-SubCell"/>
</dbReference>
<feature type="transmembrane region" description="Helical" evidence="15">
    <location>
        <begin position="6"/>
        <end position="23"/>
    </location>
</feature>
<dbReference type="PRINTS" id="PR00463">
    <property type="entry name" value="EP450I"/>
</dbReference>
<evidence type="ECO:0000256" key="7">
    <source>
        <dbReference type="ARBA" id="ARBA00022723"/>
    </source>
</evidence>
<dbReference type="InterPro" id="IPR001128">
    <property type="entry name" value="Cyt_P450"/>
</dbReference>
<dbReference type="Gene3D" id="1.10.630.10">
    <property type="entry name" value="Cytochrome P450"/>
    <property type="match status" value="1"/>
</dbReference>
<evidence type="ECO:0000256" key="4">
    <source>
        <dbReference type="ARBA" id="ARBA00010617"/>
    </source>
</evidence>
<keyword evidence="5 13" id="KW-0349">Heme</keyword>
<name>J4GEJ1_9APHY</name>
<evidence type="ECO:0000256" key="14">
    <source>
        <dbReference type="RuleBase" id="RU000461"/>
    </source>
</evidence>
<dbReference type="InterPro" id="IPR017972">
    <property type="entry name" value="Cyt_P450_CS"/>
</dbReference>
<keyword evidence="17" id="KW-1185">Reference proteome</keyword>
<dbReference type="Pfam" id="PF00067">
    <property type="entry name" value="p450"/>
    <property type="match status" value="1"/>
</dbReference>
<evidence type="ECO:0000256" key="5">
    <source>
        <dbReference type="ARBA" id="ARBA00022617"/>
    </source>
</evidence>
<gene>
    <name evidence="16" type="ORF">FIBRA_07468</name>
</gene>
<evidence type="ECO:0000313" key="16">
    <source>
        <dbReference type="EMBL" id="CCM05258.1"/>
    </source>
</evidence>
<comment type="pathway">
    <text evidence="3">Secondary metabolite biosynthesis.</text>
</comment>
<keyword evidence="9 14" id="KW-0560">Oxidoreductase</keyword>
<comment type="cofactor">
    <cofactor evidence="1 13">
        <name>heme</name>
        <dbReference type="ChEBI" id="CHEBI:30413"/>
    </cofactor>
</comment>
<feature type="binding site" description="axial binding residue" evidence="13">
    <location>
        <position position="464"/>
    </location>
    <ligand>
        <name>heme</name>
        <dbReference type="ChEBI" id="CHEBI:30413"/>
    </ligand>
    <ligandPart>
        <name>Fe</name>
        <dbReference type="ChEBI" id="CHEBI:18248"/>
    </ligandPart>
</feature>
<sequence length="539" mass="60369">MDSDSFVTASAIFGVVVLFRNVLESSLLVTVLAALTSFFAIRYTLALRARQAYPPGPSGWPIIGNALQIPQVRPWLTYSEWAKTYGDLVHLDAFGEHLVVINSIEVAKDLLDKRSTIYSDRPRFVMACELSGYGEEMVLLSYGDDWRAQRKLVVQSFTQSLVPRYYSIQEHEARRLVQGVMRDPSTLVMQTKGVLMGHRRIAAIIMRVTYGYEVEGEKDKMINTSFEAMDNFSQATEPGAFMVDLIPALKYLPEWMPGTSFLQIAKKWKQLEWDASWVPYLWLKKNLKTGNVHLPNLCATVIESGGGELSKEDEAALVWGASSGLGGGLDTNMSTIFTFCSAMLRYPHIQAKAQAEIDAVVGPDRLPSIKDRASLPYVRSLITEVFRWQPAIPLCLPHALRQDDIYKGMLLPKGCVIIPNVWYMLHDPAEFPDPMEFRPERFGGDDAEMQKVTDLAFGFGRRFCPGYHFAEGTAFAVIATLLATCTIVPKLDAQGKEIIPELTYTSGTIVFPEHTECDIKPRSEHTKAMLAEAVANREF</sequence>
<dbReference type="SUPFAM" id="SSF48264">
    <property type="entry name" value="Cytochrome P450"/>
    <property type="match status" value="1"/>
</dbReference>
<dbReference type="EMBL" id="HE797183">
    <property type="protein sequence ID" value="CCM05258.1"/>
    <property type="molecule type" value="Genomic_DNA"/>
</dbReference>